<dbReference type="AlphaFoldDB" id="A0A973VWK5"/>
<evidence type="ECO:0000313" key="3">
    <source>
        <dbReference type="EMBL" id="NVI42879.1"/>
    </source>
</evidence>
<name>A0A973VWK5_9BRAD</name>
<dbReference type="RefSeq" id="WP_029085031.1">
    <property type="nucleotide sequence ID" value="NZ_CP088285.1"/>
</dbReference>
<organism evidence="3">
    <name type="scientific">Bradyrhizobium septentrionale</name>
    <dbReference type="NCBI Taxonomy" id="1404411"/>
    <lineage>
        <taxon>Bacteria</taxon>
        <taxon>Pseudomonadati</taxon>
        <taxon>Pseudomonadota</taxon>
        <taxon>Alphaproteobacteria</taxon>
        <taxon>Hyphomicrobiales</taxon>
        <taxon>Nitrobacteraceae</taxon>
        <taxon>Bradyrhizobium</taxon>
    </lineage>
</organism>
<keyword evidence="1" id="KW-1133">Transmembrane helix</keyword>
<protein>
    <submittedName>
        <fullName evidence="3">Uncharacterized protein</fullName>
    </submittedName>
</protein>
<dbReference type="EMBL" id="JAAOLE020000001">
    <property type="protein sequence ID" value="NVI42857.1"/>
    <property type="molecule type" value="Genomic_DNA"/>
</dbReference>
<evidence type="ECO:0000256" key="1">
    <source>
        <dbReference type="SAM" id="Phobius"/>
    </source>
</evidence>
<keyword evidence="1" id="KW-0812">Transmembrane</keyword>
<sequence length="72" mass="7596">MRDCRLLLPVAAPFSTAALFAAHVLASFLLLVPLFASVVFAEALLALYGTAMAAVHVIRADNDPRPGAADHH</sequence>
<keyword evidence="1" id="KW-0472">Membrane</keyword>
<accession>A0A973VWK5</accession>
<evidence type="ECO:0000313" key="2">
    <source>
        <dbReference type="EMBL" id="NVI42857.1"/>
    </source>
</evidence>
<proteinExistence type="predicted"/>
<gene>
    <name evidence="2" type="ORF">HAP48_007080</name>
    <name evidence="3" type="ORF">HAP48_007230</name>
</gene>
<feature type="transmembrane region" description="Helical" evidence="1">
    <location>
        <begin position="31"/>
        <end position="55"/>
    </location>
</feature>
<comment type="caution">
    <text evidence="3">The sequence shown here is derived from an EMBL/GenBank/DDBJ whole genome shotgun (WGS) entry which is preliminary data.</text>
</comment>
<dbReference type="EMBL" id="JAAOLE020000001">
    <property type="protein sequence ID" value="NVI42879.1"/>
    <property type="molecule type" value="Genomic_DNA"/>
</dbReference>
<reference evidence="3" key="1">
    <citation type="submission" date="2020-06" db="EMBL/GenBank/DDBJ databases">
        <title>Whole Genome Sequence of Bradyrhizobium sp. Strain 1S1.</title>
        <authorList>
            <person name="Bromfield E.S.P."/>
            <person name="Cloutier S."/>
        </authorList>
    </citation>
    <scope>NUCLEOTIDE SEQUENCE [LARGE SCALE GENOMIC DNA]</scope>
    <source>
        <strain evidence="3">1S1</strain>
    </source>
</reference>